<comment type="caution">
    <text evidence="1">The sequence shown here is derived from an EMBL/GenBank/DDBJ whole genome shotgun (WGS) entry which is preliminary data.</text>
</comment>
<accession>A0A401V2W2</accession>
<evidence type="ECO:0008006" key="3">
    <source>
        <dbReference type="Google" id="ProtNLM"/>
    </source>
</evidence>
<evidence type="ECO:0000313" key="1">
    <source>
        <dbReference type="EMBL" id="GCD21245.1"/>
    </source>
</evidence>
<gene>
    <name evidence="1" type="ORF">CTKZ_28070</name>
</gene>
<dbReference type="AlphaFoldDB" id="A0A401V2W2"/>
<keyword evidence="2" id="KW-1185">Reference proteome</keyword>
<dbReference type="Proteomes" id="UP000288246">
    <property type="component" value="Unassembled WGS sequence"/>
</dbReference>
<name>A0A401V2W2_9CELL</name>
<dbReference type="Gene3D" id="2.40.10.10">
    <property type="entry name" value="Trypsin-like serine proteases"/>
    <property type="match status" value="1"/>
</dbReference>
<reference evidence="1 2" key="1">
    <citation type="submission" date="2018-11" db="EMBL/GenBank/DDBJ databases">
        <title>Draft genome sequence of Cellulomonas takizawaensis strain TKZ-21.</title>
        <authorList>
            <person name="Yamamura H."/>
            <person name="Hayashi T."/>
            <person name="Hamada M."/>
            <person name="Serisawa Y."/>
            <person name="Matsuyama K."/>
            <person name="Nakagawa Y."/>
            <person name="Otoguro M."/>
            <person name="Yanagida F."/>
            <person name="Hayakawa M."/>
        </authorList>
    </citation>
    <scope>NUCLEOTIDE SEQUENCE [LARGE SCALE GENOMIC DNA]</scope>
    <source>
        <strain evidence="1 2">TKZ-21</strain>
    </source>
</reference>
<proteinExistence type="predicted"/>
<dbReference type="SUPFAM" id="SSF50494">
    <property type="entry name" value="Trypsin-like serine proteases"/>
    <property type="match status" value="1"/>
</dbReference>
<dbReference type="EMBL" id="BHYL01000253">
    <property type="protein sequence ID" value="GCD21245.1"/>
    <property type="molecule type" value="Genomic_DNA"/>
</dbReference>
<dbReference type="OrthoDB" id="104542at2"/>
<dbReference type="RefSeq" id="WP_124343757.1">
    <property type="nucleotide sequence ID" value="NZ_BHYL01000253.1"/>
</dbReference>
<dbReference type="InterPro" id="IPR043504">
    <property type="entry name" value="Peptidase_S1_PA_chymotrypsin"/>
</dbReference>
<sequence>MGSMDEREAREVKAQVSDYVRELAQRRVQVQDMHAAAVPLALGLAPLADGGYGVAVRYRLGLPAVRSIARKVAEQVGPAADVRRTGRIRTLAGPGGGPSITLRPPVVTARSLGETGRVRPLRPGVSIAHAKVSAGTLGAFVVVDGRMHALSNYHVLSGTPSARMGDPVLQPGPADGGRTSRDKVGELAGRVELEPHGRATVDCAVALLDDPEVDLRYPVGLVTTTAPAVGNEQVAKIGRTTSVTHGKVTAIELDDVVVGYGEELGEIAFDGQIEVESTGASAFSRGGDSGSLVYREDGVALGLLFAGSETGGENGSGLTYLNPIDAVLDALGATLAT</sequence>
<protein>
    <recommendedName>
        <fullName evidence="3">Serine protease</fullName>
    </recommendedName>
</protein>
<evidence type="ECO:0000313" key="2">
    <source>
        <dbReference type="Proteomes" id="UP000288246"/>
    </source>
</evidence>
<dbReference type="InterPro" id="IPR009003">
    <property type="entry name" value="Peptidase_S1_PA"/>
</dbReference>
<organism evidence="1 2">
    <name type="scientific">Cellulomonas algicola</name>
    <dbReference type="NCBI Taxonomy" id="2071633"/>
    <lineage>
        <taxon>Bacteria</taxon>
        <taxon>Bacillati</taxon>
        <taxon>Actinomycetota</taxon>
        <taxon>Actinomycetes</taxon>
        <taxon>Micrococcales</taxon>
        <taxon>Cellulomonadaceae</taxon>
        <taxon>Cellulomonas</taxon>
    </lineage>
</organism>